<comment type="subcellular location">
    <subcellularLocation>
        <location evidence="1">Mitochondrion</location>
    </subcellularLocation>
</comment>
<dbReference type="EMBL" id="CAXAMN010007258">
    <property type="protein sequence ID" value="CAK9020976.1"/>
    <property type="molecule type" value="Genomic_DNA"/>
</dbReference>
<evidence type="ECO:0000256" key="4">
    <source>
        <dbReference type="ARBA" id="ARBA00023004"/>
    </source>
</evidence>
<evidence type="ECO:0000256" key="2">
    <source>
        <dbReference type="ARBA" id="ARBA00022723"/>
    </source>
</evidence>
<keyword evidence="5" id="KW-0411">Iron-sulfur</keyword>
<keyword evidence="2" id="KW-0479">Metal-binding</keyword>
<sequence>MLRHGPVRSARHAVLALTSCQHLARTRAASGVSDAELVFGKLSKTIHRGFKFDRMFPSDDLDPEALLELDQLALTSMKTQDAPRPVMEKIVRLLRDFGQKKDLERYGRYLLKRQRSRTSAEIPSLLPSAFLPESDGPDGLVDKMKKNPAYKDLFDHAGVASMDDSMLKRLAIAHKEDRRHVLYQMFWSPEAALTYVAHRYPATWAANFRVLYELARRAPDFRPKRVLDYGAGPAPALAAVQEIWPNCMEYCTAIEPSEHMTQLGKYLTTDLEMPPIHWQRCLYDSVEEPMDLVVMSYVQMEIKGQESRDALVKRLWSRLRPGGVLVLIEQGTPTGFRFMHHTRELLISRVGADNFHFVAPCSHEGMCPLALTGRDWCHFSQRVRRTPHRVYCKGSTKRFLEEEKFSFLCIRRAPGPRSMYACEEHAPTAHEKSYFWPRILFPVIKAGGHCLVDVCAAPQNFERLSVSKSKPHTFGYRWSRRAMWGDLWRFPKRIARPEARLYIPDKAREHLDRLAKRAWKALKWEENEPGFEQEKERDQQFYGS</sequence>
<dbReference type="InterPro" id="IPR029063">
    <property type="entry name" value="SAM-dependent_MTases_sf"/>
</dbReference>
<evidence type="ECO:0000256" key="6">
    <source>
        <dbReference type="ARBA" id="ARBA00023128"/>
    </source>
</evidence>
<evidence type="ECO:0000256" key="5">
    <source>
        <dbReference type="ARBA" id="ARBA00023014"/>
    </source>
</evidence>
<accession>A0ABP0K374</accession>
<gene>
    <name evidence="8" type="ORF">CCMP2556_LOCUS14277</name>
</gene>
<keyword evidence="3" id="KW-0809">Transit peptide</keyword>
<dbReference type="Gene3D" id="3.40.50.150">
    <property type="entry name" value="Vaccinia Virus protein VP39"/>
    <property type="match status" value="1"/>
</dbReference>
<name>A0ABP0K374_9DINO</name>
<evidence type="ECO:0000313" key="9">
    <source>
        <dbReference type="Proteomes" id="UP001642484"/>
    </source>
</evidence>
<dbReference type="InterPro" id="IPR015324">
    <property type="entry name" value="Ribosomal_Rsm22-like"/>
</dbReference>
<keyword evidence="9" id="KW-1185">Reference proteome</keyword>
<dbReference type="PANTHER" id="PTHR13184">
    <property type="entry name" value="37S RIBOSOMAL PROTEIN S22"/>
    <property type="match status" value="1"/>
</dbReference>
<dbReference type="Proteomes" id="UP001642484">
    <property type="component" value="Unassembled WGS sequence"/>
</dbReference>
<comment type="function">
    <text evidence="7">Mitochondrial ribosome (mitoribosome) assembly factor. Binds at the interface of the head and body domains of the mitochondrial small ribosomal subunit (mt-SSU), occluding the mRNA channel and preventing compaction of the head domain towards the body. Probable inactive methyltransferase: retains the characteristic folding and ability to bind S-adenosyl-L-methionine, but it probably lost its methyltransferase activity.</text>
</comment>
<organism evidence="8 9">
    <name type="scientific">Durusdinium trenchii</name>
    <dbReference type="NCBI Taxonomy" id="1381693"/>
    <lineage>
        <taxon>Eukaryota</taxon>
        <taxon>Sar</taxon>
        <taxon>Alveolata</taxon>
        <taxon>Dinophyceae</taxon>
        <taxon>Suessiales</taxon>
        <taxon>Symbiodiniaceae</taxon>
        <taxon>Durusdinium</taxon>
    </lineage>
</organism>
<dbReference type="GO" id="GO:0005840">
    <property type="term" value="C:ribosome"/>
    <property type="evidence" value="ECO:0007669"/>
    <property type="project" value="UniProtKB-KW"/>
</dbReference>
<keyword evidence="6" id="KW-0496">Mitochondrion</keyword>
<evidence type="ECO:0000256" key="1">
    <source>
        <dbReference type="ARBA" id="ARBA00004173"/>
    </source>
</evidence>
<keyword evidence="4" id="KW-0408">Iron</keyword>
<dbReference type="SUPFAM" id="SSF53335">
    <property type="entry name" value="S-adenosyl-L-methionine-dependent methyltransferases"/>
    <property type="match status" value="1"/>
</dbReference>
<dbReference type="CDD" id="cd02440">
    <property type="entry name" value="AdoMet_MTases"/>
    <property type="match status" value="1"/>
</dbReference>
<reference evidence="8 9" key="1">
    <citation type="submission" date="2024-02" db="EMBL/GenBank/DDBJ databases">
        <authorList>
            <person name="Chen Y."/>
            <person name="Shah S."/>
            <person name="Dougan E. K."/>
            <person name="Thang M."/>
            <person name="Chan C."/>
        </authorList>
    </citation>
    <scope>NUCLEOTIDE SEQUENCE [LARGE SCALE GENOMIC DNA]</scope>
</reference>
<proteinExistence type="predicted"/>
<dbReference type="InterPro" id="IPR052571">
    <property type="entry name" value="Mt_RNA_Methyltransferase"/>
</dbReference>
<evidence type="ECO:0000256" key="3">
    <source>
        <dbReference type="ARBA" id="ARBA00022946"/>
    </source>
</evidence>
<dbReference type="PANTHER" id="PTHR13184:SF5">
    <property type="entry name" value="METHYLTRANSFERASE-LIKE PROTEIN 17, MITOCHONDRIAL"/>
    <property type="match status" value="1"/>
</dbReference>
<dbReference type="Pfam" id="PF09243">
    <property type="entry name" value="Rsm22"/>
    <property type="match status" value="1"/>
</dbReference>
<evidence type="ECO:0000313" key="8">
    <source>
        <dbReference type="EMBL" id="CAK9020976.1"/>
    </source>
</evidence>
<comment type="caution">
    <text evidence="8">The sequence shown here is derived from an EMBL/GenBank/DDBJ whole genome shotgun (WGS) entry which is preliminary data.</text>
</comment>
<evidence type="ECO:0000256" key="7">
    <source>
        <dbReference type="ARBA" id="ARBA00045681"/>
    </source>
</evidence>
<protein>
    <submittedName>
        <fullName evidence="8">Uncharacterized protein</fullName>
    </submittedName>
</protein>